<protein>
    <recommendedName>
        <fullName evidence="1">ASCH domain-containing protein</fullName>
    </recommendedName>
</protein>
<accession>A0AAD9P1N2</accession>
<evidence type="ECO:0000313" key="2">
    <source>
        <dbReference type="EMBL" id="KAK2186526.1"/>
    </source>
</evidence>
<evidence type="ECO:0000313" key="3">
    <source>
        <dbReference type="Proteomes" id="UP001209878"/>
    </source>
</evidence>
<dbReference type="FunFam" id="2.30.130.30:FF:000006">
    <property type="entry name" value="Putative_zinc_finger_motif_-_C2HC5-type /ASCH_domain_containing_protein_-_putative"/>
    <property type="match status" value="1"/>
</dbReference>
<dbReference type="Pfam" id="PF04266">
    <property type="entry name" value="ASCH"/>
    <property type="match status" value="1"/>
</dbReference>
<reference evidence="2" key="1">
    <citation type="journal article" date="2023" name="Mol. Biol. Evol.">
        <title>Third-Generation Sequencing Reveals the Adaptive Role of the Epigenome in Three Deep-Sea Polychaetes.</title>
        <authorList>
            <person name="Perez M."/>
            <person name="Aroh O."/>
            <person name="Sun Y."/>
            <person name="Lan Y."/>
            <person name="Juniper S.K."/>
            <person name="Young C.R."/>
            <person name="Angers B."/>
            <person name="Qian P.Y."/>
        </authorList>
    </citation>
    <scope>NUCLEOTIDE SEQUENCE</scope>
    <source>
        <strain evidence="2">R07B-5</strain>
    </source>
</reference>
<sequence>MHQPWASLLVTGIKQHEGRTWYSTHRGRLWIAATAQQPTPEEINNLEQTYTAMHNGALLPFPQVYPVGCLLGCVNVDDCLEQDVYRQQFPDGESESPFVFVCSQPQELIVKFPIKGKHKICKLNTTYIN</sequence>
<dbReference type="AlphaFoldDB" id="A0AAD9P1N2"/>
<dbReference type="PANTHER" id="PTHR12963">
    <property type="entry name" value="THYROID RECEPTOR INTERACTING PROTEIN RELATED"/>
    <property type="match status" value="1"/>
</dbReference>
<proteinExistence type="predicted"/>
<dbReference type="Gene3D" id="2.30.130.30">
    <property type="entry name" value="Hypothetical protein"/>
    <property type="match status" value="1"/>
</dbReference>
<dbReference type="EMBL" id="JAODUO010000197">
    <property type="protein sequence ID" value="KAK2186526.1"/>
    <property type="molecule type" value="Genomic_DNA"/>
</dbReference>
<comment type="caution">
    <text evidence="2">The sequence shown here is derived from an EMBL/GenBank/DDBJ whole genome shotgun (WGS) entry which is preliminary data.</text>
</comment>
<dbReference type="InterPro" id="IPR039128">
    <property type="entry name" value="TRIP4-like"/>
</dbReference>
<evidence type="ECO:0000259" key="1">
    <source>
        <dbReference type="Pfam" id="PF04266"/>
    </source>
</evidence>
<organism evidence="2 3">
    <name type="scientific">Ridgeia piscesae</name>
    <name type="common">Tubeworm</name>
    <dbReference type="NCBI Taxonomy" id="27915"/>
    <lineage>
        <taxon>Eukaryota</taxon>
        <taxon>Metazoa</taxon>
        <taxon>Spiralia</taxon>
        <taxon>Lophotrochozoa</taxon>
        <taxon>Annelida</taxon>
        <taxon>Polychaeta</taxon>
        <taxon>Sedentaria</taxon>
        <taxon>Canalipalpata</taxon>
        <taxon>Sabellida</taxon>
        <taxon>Siboglinidae</taxon>
        <taxon>Ridgeia</taxon>
    </lineage>
</organism>
<feature type="domain" description="ASCH" evidence="1">
    <location>
        <begin position="1"/>
        <end position="84"/>
    </location>
</feature>
<dbReference type="SUPFAM" id="SSF88697">
    <property type="entry name" value="PUA domain-like"/>
    <property type="match status" value="1"/>
</dbReference>
<dbReference type="PANTHER" id="PTHR12963:SF0">
    <property type="entry name" value="EXPRESSED PROTEIN"/>
    <property type="match status" value="1"/>
</dbReference>
<name>A0AAD9P1N2_RIDPI</name>
<dbReference type="InterPro" id="IPR007374">
    <property type="entry name" value="ASCH_domain"/>
</dbReference>
<dbReference type="Proteomes" id="UP001209878">
    <property type="component" value="Unassembled WGS sequence"/>
</dbReference>
<gene>
    <name evidence="2" type="ORF">NP493_197g02014</name>
</gene>
<keyword evidence="3" id="KW-1185">Reference proteome</keyword>
<dbReference type="InterPro" id="IPR015947">
    <property type="entry name" value="PUA-like_sf"/>
</dbReference>
<dbReference type="CDD" id="cd06554">
    <property type="entry name" value="ASCH_ASC-1_like"/>
    <property type="match status" value="1"/>
</dbReference>